<accession>A0ACC2UTG2</accession>
<keyword evidence="2" id="KW-1185">Reference proteome</keyword>
<gene>
    <name evidence="1" type="ORF">DSO57_1005065</name>
</gene>
<dbReference type="Proteomes" id="UP001165960">
    <property type="component" value="Unassembled WGS sequence"/>
</dbReference>
<comment type="caution">
    <text evidence="1">The sequence shown here is derived from an EMBL/GenBank/DDBJ whole genome shotgun (WGS) entry which is preliminary data.</text>
</comment>
<organism evidence="1 2">
    <name type="scientific">Entomophthora muscae</name>
    <dbReference type="NCBI Taxonomy" id="34485"/>
    <lineage>
        <taxon>Eukaryota</taxon>
        <taxon>Fungi</taxon>
        <taxon>Fungi incertae sedis</taxon>
        <taxon>Zoopagomycota</taxon>
        <taxon>Entomophthoromycotina</taxon>
        <taxon>Entomophthoromycetes</taxon>
        <taxon>Entomophthorales</taxon>
        <taxon>Entomophthoraceae</taxon>
        <taxon>Entomophthora</taxon>
    </lineage>
</organism>
<evidence type="ECO:0000313" key="1">
    <source>
        <dbReference type="EMBL" id="KAJ9090185.1"/>
    </source>
</evidence>
<sequence>MSEVTEFYNFALEVAHYGGNKIKEGYYSQTVSSNLQSKADPCDLVTQYDQEIEREAIKMIKDKFPSHRIIGEESDAAGEKWSLTDDPTWIIDPIDGTSNFVHRFPFVCISIGVFVKKKPVVGVVFNPILNELFTAQVGKGAYLNQKQRLPIFDPTSAVVKSPRDCMVISEFGGLRDSASLLPKSSSMYKFAVAAQEGGLGCRGIRCLGSAALDLCQLAQGSADVYWEAGPYIWDIAAALLILKESGGFAISSASPNMTLDQAHKFDFLARTVLAVRSLAPVPSDRPRSQQENIAADSHALDILNMFKTHIESVPLKKHGSE</sequence>
<proteinExistence type="predicted"/>
<protein>
    <submittedName>
        <fullName evidence="1">Uncharacterized protein</fullName>
    </submittedName>
</protein>
<dbReference type="EMBL" id="QTSX02000013">
    <property type="protein sequence ID" value="KAJ9090185.1"/>
    <property type="molecule type" value="Genomic_DNA"/>
</dbReference>
<reference evidence="1" key="1">
    <citation type="submission" date="2022-04" db="EMBL/GenBank/DDBJ databases">
        <title>Genome of the entomopathogenic fungus Entomophthora muscae.</title>
        <authorList>
            <person name="Elya C."/>
            <person name="Lovett B.R."/>
            <person name="Lee E."/>
            <person name="Macias A.M."/>
            <person name="Hajek A.E."/>
            <person name="De Bivort B.L."/>
            <person name="Kasson M.T."/>
            <person name="De Fine Licht H.H."/>
            <person name="Stajich J.E."/>
        </authorList>
    </citation>
    <scope>NUCLEOTIDE SEQUENCE</scope>
    <source>
        <strain evidence="1">Berkeley</strain>
    </source>
</reference>
<evidence type="ECO:0000313" key="2">
    <source>
        <dbReference type="Proteomes" id="UP001165960"/>
    </source>
</evidence>
<name>A0ACC2UTG2_9FUNG</name>